<protein>
    <recommendedName>
        <fullName evidence="5">Auxin-responsive protein</fullName>
    </recommendedName>
</protein>
<keyword evidence="4" id="KW-1185">Reference proteome</keyword>
<reference evidence="3" key="1">
    <citation type="submission" date="2023-04" db="EMBL/GenBank/DDBJ databases">
        <authorList>
            <person name="Vijverberg K."/>
            <person name="Xiong W."/>
            <person name="Schranz E."/>
        </authorList>
    </citation>
    <scope>NUCLEOTIDE SEQUENCE</scope>
</reference>
<dbReference type="Pfam" id="PF02519">
    <property type="entry name" value="Auxin_inducible"/>
    <property type="match status" value="1"/>
</dbReference>
<comment type="similarity">
    <text evidence="1">Belongs to the ARG7 family.</text>
</comment>
<evidence type="ECO:0000256" key="1">
    <source>
        <dbReference type="ARBA" id="ARBA00006974"/>
    </source>
</evidence>
<dbReference type="InterPro" id="IPR003676">
    <property type="entry name" value="SAUR_fam"/>
</dbReference>
<sequence>MVVKILKAWLKKRREIDGVASCLSFKNWCPWRITQASSSSSSPSIHEDDEHDSIPRDVPKGHLVVYVGQNQSRFVINVKLLKNPSFNELLDQAREEYDFTADSKLYIPCDEEVFLKVASLPHDQKTTFCF</sequence>
<dbReference type="PANTHER" id="PTHR31374">
    <property type="entry name" value="AUXIN-INDUCED PROTEIN-LIKE-RELATED"/>
    <property type="match status" value="1"/>
</dbReference>
<proteinExistence type="inferred from homology"/>
<evidence type="ECO:0000256" key="2">
    <source>
        <dbReference type="SAM" id="MobiDB-lite"/>
    </source>
</evidence>
<dbReference type="Proteomes" id="UP001177003">
    <property type="component" value="Chromosome 6"/>
</dbReference>
<evidence type="ECO:0000313" key="4">
    <source>
        <dbReference type="Proteomes" id="UP001177003"/>
    </source>
</evidence>
<name>A0AA35ZBJ5_LACSI</name>
<feature type="compositionally biased region" description="Basic and acidic residues" evidence="2">
    <location>
        <begin position="45"/>
        <end position="56"/>
    </location>
</feature>
<organism evidence="3 4">
    <name type="scientific">Lactuca saligna</name>
    <name type="common">Willowleaf lettuce</name>
    <dbReference type="NCBI Taxonomy" id="75948"/>
    <lineage>
        <taxon>Eukaryota</taxon>
        <taxon>Viridiplantae</taxon>
        <taxon>Streptophyta</taxon>
        <taxon>Embryophyta</taxon>
        <taxon>Tracheophyta</taxon>
        <taxon>Spermatophyta</taxon>
        <taxon>Magnoliopsida</taxon>
        <taxon>eudicotyledons</taxon>
        <taxon>Gunneridae</taxon>
        <taxon>Pentapetalae</taxon>
        <taxon>asterids</taxon>
        <taxon>campanulids</taxon>
        <taxon>Asterales</taxon>
        <taxon>Asteraceae</taxon>
        <taxon>Cichorioideae</taxon>
        <taxon>Cichorieae</taxon>
        <taxon>Lactucinae</taxon>
        <taxon>Lactuca</taxon>
    </lineage>
</organism>
<gene>
    <name evidence="3" type="ORF">LSALG_LOCUS28785</name>
</gene>
<dbReference type="EMBL" id="OX465082">
    <property type="protein sequence ID" value="CAI9289551.1"/>
    <property type="molecule type" value="Genomic_DNA"/>
</dbReference>
<dbReference type="PANTHER" id="PTHR31374:SF9">
    <property type="entry name" value="AUXIN-RESPONSIVE FAMILY PROTEIN"/>
    <property type="match status" value="1"/>
</dbReference>
<feature type="region of interest" description="Disordered" evidence="2">
    <location>
        <begin position="35"/>
        <end position="56"/>
    </location>
</feature>
<dbReference type="AlphaFoldDB" id="A0AA35ZBJ5"/>
<evidence type="ECO:0000313" key="3">
    <source>
        <dbReference type="EMBL" id="CAI9289551.1"/>
    </source>
</evidence>
<dbReference type="GO" id="GO:0009733">
    <property type="term" value="P:response to auxin"/>
    <property type="evidence" value="ECO:0007669"/>
    <property type="project" value="InterPro"/>
</dbReference>
<accession>A0AA35ZBJ5</accession>
<evidence type="ECO:0008006" key="5">
    <source>
        <dbReference type="Google" id="ProtNLM"/>
    </source>
</evidence>